<protein>
    <submittedName>
        <fullName evidence="2">Uncharacterized protein</fullName>
    </submittedName>
</protein>
<organism evidence="2 3">
    <name type="scientific">Canavalia gladiata</name>
    <name type="common">Sword bean</name>
    <name type="synonym">Dolichos gladiatus</name>
    <dbReference type="NCBI Taxonomy" id="3824"/>
    <lineage>
        <taxon>Eukaryota</taxon>
        <taxon>Viridiplantae</taxon>
        <taxon>Streptophyta</taxon>
        <taxon>Embryophyta</taxon>
        <taxon>Tracheophyta</taxon>
        <taxon>Spermatophyta</taxon>
        <taxon>Magnoliopsida</taxon>
        <taxon>eudicotyledons</taxon>
        <taxon>Gunneridae</taxon>
        <taxon>Pentapetalae</taxon>
        <taxon>rosids</taxon>
        <taxon>fabids</taxon>
        <taxon>Fabales</taxon>
        <taxon>Fabaceae</taxon>
        <taxon>Papilionoideae</taxon>
        <taxon>50 kb inversion clade</taxon>
        <taxon>NPAAA clade</taxon>
        <taxon>indigoferoid/millettioid clade</taxon>
        <taxon>Phaseoleae</taxon>
        <taxon>Canavalia</taxon>
    </lineage>
</organism>
<keyword evidence="1" id="KW-1133">Transmembrane helix</keyword>
<dbReference type="AlphaFoldDB" id="A0AAN9QI26"/>
<sequence length="67" mass="7373">MLALSASLSLLFENKLWLLFAILLMDAWVVLNSMPRTPKFDNSDVEASVHAESPSKASEPVVLDTVL</sequence>
<accession>A0AAN9QI26</accession>
<reference evidence="2 3" key="1">
    <citation type="submission" date="2024-01" db="EMBL/GenBank/DDBJ databases">
        <title>The genomes of 5 underutilized Papilionoideae crops provide insights into root nodulation and disease resistanc.</title>
        <authorList>
            <person name="Jiang F."/>
        </authorList>
    </citation>
    <scope>NUCLEOTIDE SEQUENCE [LARGE SCALE GENOMIC DNA]</scope>
    <source>
        <strain evidence="2">LVBAO_FW01</strain>
        <tissue evidence="2">Leaves</tissue>
    </source>
</reference>
<keyword evidence="3" id="KW-1185">Reference proteome</keyword>
<keyword evidence="1" id="KW-0472">Membrane</keyword>
<keyword evidence="1" id="KW-0812">Transmembrane</keyword>
<feature type="transmembrane region" description="Helical" evidence="1">
    <location>
        <begin position="16"/>
        <end position="34"/>
    </location>
</feature>
<gene>
    <name evidence="2" type="ORF">VNO77_18905</name>
</gene>
<evidence type="ECO:0000256" key="1">
    <source>
        <dbReference type="SAM" id="Phobius"/>
    </source>
</evidence>
<evidence type="ECO:0000313" key="3">
    <source>
        <dbReference type="Proteomes" id="UP001367508"/>
    </source>
</evidence>
<dbReference type="EMBL" id="JAYMYQ010000004">
    <property type="protein sequence ID" value="KAK7338300.1"/>
    <property type="molecule type" value="Genomic_DNA"/>
</dbReference>
<proteinExistence type="predicted"/>
<evidence type="ECO:0000313" key="2">
    <source>
        <dbReference type="EMBL" id="KAK7338300.1"/>
    </source>
</evidence>
<comment type="caution">
    <text evidence="2">The sequence shown here is derived from an EMBL/GenBank/DDBJ whole genome shotgun (WGS) entry which is preliminary data.</text>
</comment>
<name>A0AAN9QI26_CANGL</name>
<dbReference type="Proteomes" id="UP001367508">
    <property type="component" value="Unassembled WGS sequence"/>
</dbReference>